<dbReference type="AlphaFoldDB" id="A0A7W7U7K7"/>
<evidence type="ECO:0000313" key="2">
    <source>
        <dbReference type="Proteomes" id="UP000582643"/>
    </source>
</evidence>
<comment type="caution">
    <text evidence="1">The sequence shown here is derived from an EMBL/GenBank/DDBJ whole genome shotgun (WGS) entry which is preliminary data.</text>
</comment>
<evidence type="ECO:0000313" key="1">
    <source>
        <dbReference type="EMBL" id="MBB4985110.1"/>
    </source>
</evidence>
<reference evidence="1 2" key="1">
    <citation type="submission" date="2020-08" db="EMBL/GenBank/DDBJ databases">
        <title>Genomic Encyclopedia of Type Strains, Phase III (KMG-III): the genomes of soil and plant-associated and newly described type strains.</title>
        <authorList>
            <person name="Whitman W."/>
        </authorList>
    </citation>
    <scope>NUCLEOTIDE SEQUENCE [LARGE SCALE GENOMIC DNA]</scope>
    <source>
        <strain evidence="1 2">SFB5A</strain>
    </source>
</reference>
<protein>
    <submittedName>
        <fullName evidence="1">Uncharacterized protein</fullName>
    </submittedName>
</protein>
<proteinExistence type="predicted"/>
<sequence length="222" mass="24265">MSVQPVPATWRSSCCRPWWILRELMHSVGRAMRRSEASVLVFSTVRPWVRVRWRERWMVAVPLSRSRSSQWRPRSSPLRSPVRRASSCSACSRSPLAAWRSCRASATVCGWKRLGRGAAVLNVPGYVARQLILADGLLRGGLEDRVDVRHGQRRQHFAAALADGAAGTPGRVSFLGAALVAGAEPIEEGAYVACGEPRELLLAEPGDEVEADAGGVAGVDRW</sequence>
<dbReference type="Proteomes" id="UP000582643">
    <property type="component" value="Unassembled WGS sequence"/>
</dbReference>
<dbReference type="EMBL" id="JACHJY010000009">
    <property type="protein sequence ID" value="MBB4985110.1"/>
    <property type="molecule type" value="Genomic_DNA"/>
</dbReference>
<name>A0A7W7U7K7_9ACTN</name>
<gene>
    <name evidence="1" type="ORF">GGE06_006060</name>
</gene>
<organism evidence="1 2">
    <name type="scientific">Streptomyces nymphaeiformis</name>
    <dbReference type="NCBI Taxonomy" id="2663842"/>
    <lineage>
        <taxon>Bacteria</taxon>
        <taxon>Bacillati</taxon>
        <taxon>Actinomycetota</taxon>
        <taxon>Actinomycetes</taxon>
        <taxon>Kitasatosporales</taxon>
        <taxon>Streptomycetaceae</taxon>
        <taxon>Streptomyces</taxon>
    </lineage>
</organism>
<accession>A0A7W7U7K7</accession>
<keyword evidence="2" id="KW-1185">Reference proteome</keyword>